<dbReference type="GO" id="GO:0000445">
    <property type="term" value="C:THO complex part of transcription export complex"/>
    <property type="evidence" value="ECO:0007669"/>
    <property type="project" value="TreeGrafter"/>
</dbReference>
<dbReference type="OrthoDB" id="3514at2759"/>
<dbReference type="Pfam" id="PF16134">
    <property type="entry name" value="THOC2_N"/>
    <property type="match status" value="1"/>
</dbReference>
<dbReference type="InterPro" id="IPR021418">
    <property type="entry name" value="THO_THOC2_C"/>
</dbReference>
<evidence type="ECO:0000259" key="3">
    <source>
        <dbReference type="Pfam" id="PF16134"/>
    </source>
</evidence>
<organism evidence="4 5">
    <name type="scientific">Cyanidioschyzon merolae (strain NIES-3377 / 10D)</name>
    <name type="common">Unicellular red alga</name>
    <dbReference type="NCBI Taxonomy" id="280699"/>
    <lineage>
        <taxon>Eukaryota</taxon>
        <taxon>Rhodophyta</taxon>
        <taxon>Bangiophyceae</taxon>
        <taxon>Cyanidiales</taxon>
        <taxon>Cyanidiaceae</taxon>
        <taxon>Cyanidioschyzon</taxon>
    </lineage>
</organism>
<reference evidence="4 5" key="1">
    <citation type="journal article" date="2004" name="Nature">
        <title>Genome sequence of the ultrasmall unicellular red alga Cyanidioschyzon merolae 10D.</title>
        <authorList>
            <person name="Matsuzaki M."/>
            <person name="Misumi O."/>
            <person name="Shin-i T."/>
            <person name="Maruyama S."/>
            <person name="Takahara M."/>
            <person name="Miyagishima S."/>
            <person name="Mori T."/>
            <person name="Nishida K."/>
            <person name="Yagisawa F."/>
            <person name="Nishida K."/>
            <person name="Yoshida Y."/>
            <person name="Nishimura Y."/>
            <person name="Nakao S."/>
            <person name="Kobayashi T."/>
            <person name="Momoyama Y."/>
            <person name="Higashiyama T."/>
            <person name="Minoda A."/>
            <person name="Sano M."/>
            <person name="Nomoto H."/>
            <person name="Oishi K."/>
            <person name="Hayashi H."/>
            <person name="Ohta F."/>
            <person name="Nishizaka S."/>
            <person name="Haga S."/>
            <person name="Miura S."/>
            <person name="Morishita T."/>
            <person name="Kabeya Y."/>
            <person name="Terasawa K."/>
            <person name="Suzuki Y."/>
            <person name="Ishii Y."/>
            <person name="Asakawa S."/>
            <person name="Takano H."/>
            <person name="Ohta N."/>
            <person name="Kuroiwa H."/>
            <person name="Tanaka K."/>
            <person name="Shimizu N."/>
            <person name="Sugano S."/>
            <person name="Sato N."/>
            <person name="Nozaki H."/>
            <person name="Ogasawara N."/>
            <person name="Kohara Y."/>
            <person name="Kuroiwa T."/>
        </authorList>
    </citation>
    <scope>NUCLEOTIDE SEQUENCE [LARGE SCALE GENOMIC DNA]</scope>
    <source>
        <strain evidence="4 5">10D</strain>
    </source>
</reference>
<sequence length="1672" mass="185864">MPPRKRRTTELERLGVHLEESVSDAVPVRRQVRSRTTERVRGGRHDDETTEQVHLTGSDTSDTQKQPKPMPVQQKQPRAAVLQTPKETLSEQLDRALSPLLPFLSWPLHDSKDSELEDAHWQAQLEAAATQTEHFVEELGKDASHESGIDAALAQALWCLYLASASSFEAEPKRSVVTWPDVARTRWTQLLRRLLHRNLLSKAVLVRWLPPESWQQTGLVSELDEPAQWTRSVRRLHTRIHYTQPVYQVFREQPLGFASLLSAFTIWMENADAFSTDTKLDASSNMKPDHALDAIVNEHLSTFHIETNRAYDLGIQMLIAIHEWKLRQHRKAALLNSGPAAGPGAELPQPRTPEEQQQQQQRHSLPDSGVCIRCRTLVEIEQALINWLRGVPSRNAAQLLGFRLQQLQSAAACVTYQKAVPEERLPEAVFLVAARLIHERIVSLEQLWPHVVNADYEDAATVGTDATLATSGQTSTTASPPPKRNTAADARSARAAPIDPASAVQSKPWDELGAFITAQTKALARVRLVERDCSREQASASERGSQASAATASRETDNATKAVDAVYDALSMRGILAPIAGELALLAALIDYDELHLVETWIQRVWLADLTENATLWHCRRELVYAAAPLRYALFAYIMRHISQVTGNGSRVVMATGADAAAAEPSDENNHANDTRALLLRVWRLLGGHLVQRPELFKAMWSIVSSTRAVKRADPAVDAHEAQVDSTVSAFWAGDGILPCSPLLAVLFSQGSAAVPGWLFGDANAALSSLPYAYRYALYLNACATCVRLSSSAEPRASVLIPFWHALYRSMSRRLLRRLAGDTIGYIAKSLEPMLYSEPWAVARIILDQVQSYDNLVEPVVEMLMWLLRARTDLSSASDGERVHALAFALDVFFALFVEELAGSAQNGTQRPRIRSQESGGSLASWFLNTIELVVQLSRRMVEHLAALLPSNENEIHGYESVDPAFTLQQVLQDCWRALLQLAERRIIRGDYAFYALIQRALECMGGIQPWDDEMLNNSGLESLARPAIEQPTNAETWRFLQTVFEPETADASSPTLALLVALDAAKHELLQELAAGKWPLRTATVLLDALHATFLQLASFGERQRAASTTVTQLSSTESASTCSAERSSSAPSLGLEKIGDSLCMESFLCLCRMWGYSRPSAPLAETSRVDVLERRLGVMIAEADTHHQDRLRKAGVASFAELVSLEWLHAFWRNEQPPDGPKSCALGTRPFDDIVNAENDPEQRNMRIQIVAEFLLERCFLPWVLMKPAAYNSAIAWIELLAQDPNPTPFNVLLLLTLLFKTAFLQIVGMTRLECIRLARFVRQALRLTDRWLRYGPDAWQRYRCSRVTFQGRGGTPCQWAQYVLWHGIMREKMLNTVCEALEKLPESLVHDPSMQDANAGSPLLSTTTASAPGPQDAPSRTDSLEEHRHMTLGNMLRALNVMVEEFPSRNQTASERMEKALTKLIEHEQNATEDQQHTDILTLATSYLGHLRSRQRCAAARQRATAPPAASSVPATSRMGSKERATNGALIEKASSKHLDVSTEAAAATHQPDSRHKTAPDHQTGAAAQRRSDETPQRNPDGRRPQRGARTSRPSRVRHWRGSGAQARSRVTALALAGTSWTQRTYHRLVLLRRRHHSVHTCAKRGRNLVELLTTPLKTAVVGKALGGP</sequence>
<gene>
    <name evidence="4" type="ORF">CYME_CMG046C</name>
</gene>
<protein>
    <submittedName>
        <fullName evidence="4">Uncharacterized protein</fullName>
    </submittedName>
</protein>
<dbReference type="Pfam" id="PF11262">
    <property type="entry name" value="Tho2"/>
    <property type="match status" value="1"/>
</dbReference>
<proteinExistence type="predicted"/>
<name>M1V779_CYAM1</name>
<feature type="compositionally biased region" description="Polar residues" evidence="1">
    <location>
        <begin position="1398"/>
        <end position="1413"/>
    </location>
</feature>
<dbReference type="PANTHER" id="PTHR21597:SF0">
    <property type="entry name" value="THO COMPLEX SUBUNIT 2"/>
    <property type="match status" value="1"/>
</dbReference>
<dbReference type="GeneID" id="16993296"/>
<feature type="region of interest" description="Disordered" evidence="1">
    <location>
        <begin position="466"/>
        <end position="502"/>
    </location>
</feature>
<feature type="compositionally biased region" description="Polar residues" evidence="1">
    <location>
        <begin position="52"/>
        <end position="63"/>
    </location>
</feature>
<reference evidence="4 5" key="2">
    <citation type="journal article" date="2007" name="BMC Biol.">
        <title>A 100%-complete sequence reveals unusually simple genomic features in the hot-spring red alga Cyanidioschyzon merolae.</title>
        <authorList>
            <person name="Nozaki H."/>
            <person name="Takano H."/>
            <person name="Misumi O."/>
            <person name="Terasawa K."/>
            <person name="Matsuzaki M."/>
            <person name="Maruyama S."/>
            <person name="Nishida K."/>
            <person name="Yagisawa F."/>
            <person name="Yoshida Y."/>
            <person name="Fujiwara T."/>
            <person name="Takio S."/>
            <person name="Tamura K."/>
            <person name="Chung S.J."/>
            <person name="Nakamura S."/>
            <person name="Kuroiwa H."/>
            <person name="Tanaka K."/>
            <person name="Sato N."/>
            <person name="Kuroiwa T."/>
        </authorList>
    </citation>
    <scope>NUCLEOTIDE SEQUENCE [LARGE SCALE GENOMIC DNA]</scope>
    <source>
        <strain evidence="4 5">10D</strain>
    </source>
</reference>
<feature type="compositionally biased region" description="Basic and acidic residues" evidence="1">
    <location>
        <begin position="1573"/>
        <end position="1587"/>
    </location>
</feature>
<dbReference type="STRING" id="280699.M1V779"/>
<feature type="region of interest" description="Disordered" evidence="1">
    <location>
        <begin position="23"/>
        <end position="79"/>
    </location>
</feature>
<feature type="region of interest" description="Disordered" evidence="1">
    <location>
        <begin position="1394"/>
        <end position="1426"/>
    </location>
</feature>
<feature type="compositionally biased region" description="Low complexity" evidence="1">
    <location>
        <begin position="487"/>
        <end position="502"/>
    </location>
</feature>
<evidence type="ECO:0000256" key="1">
    <source>
        <dbReference type="SAM" id="MobiDB-lite"/>
    </source>
</evidence>
<evidence type="ECO:0000313" key="5">
    <source>
        <dbReference type="Proteomes" id="UP000007014"/>
    </source>
</evidence>
<feature type="compositionally biased region" description="Low complexity" evidence="1">
    <location>
        <begin position="1501"/>
        <end position="1520"/>
    </location>
</feature>
<keyword evidence="5" id="KW-1185">Reference proteome</keyword>
<dbReference type="GO" id="GO:0006406">
    <property type="term" value="P:mRNA export from nucleus"/>
    <property type="evidence" value="ECO:0007669"/>
    <property type="project" value="InterPro"/>
</dbReference>
<dbReference type="GO" id="GO:0006397">
    <property type="term" value="P:mRNA processing"/>
    <property type="evidence" value="ECO:0007669"/>
    <property type="project" value="InterPro"/>
</dbReference>
<feature type="compositionally biased region" description="Low complexity" evidence="1">
    <location>
        <begin position="64"/>
        <end position="77"/>
    </location>
</feature>
<feature type="region of interest" description="Disordered" evidence="1">
    <location>
        <begin position="337"/>
        <end position="365"/>
    </location>
</feature>
<feature type="domain" description="THO complex subunit 2 N-terminal" evidence="3">
    <location>
        <begin position="129"/>
        <end position="455"/>
    </location>
</feature>
<feature type="region of interest" description="Disordered" evidence="1">
    <location>
        <begin position="1542"/>
        <end position="1609"/>
    </location>
</feature>
<dbReference type="HOGENOM" id="CLU_241775_0_0_1"/>
<dbReference type="InterPro" id="IPR032302">
    <property type="entry name" value="THOC2_N"/>
</dbReference>
<dbReference type="Proteomes" id="UP000007014">
    <property type="component" value="Chromosome 7"/>
</dbReference>
<dbReference type="Gramene" id="CMG046CT">
    <property type="protein sequence ID" value="CMG046CT"/>
    <property type="gene ID" value="CMG046C"/>
</dbReference>
<evidence type="ECO:0000313" key="4">
    <source>
        <dbReference type="EMBL" id="BAM79574.1"/>
    </source>
</evidence>
<dbReference type="InterPro" id="IPR040007">
    <property type="entry name" value="Tho2"/>
</dbReference>
<dbReference type="RefSeq" id="XP_005535860.1">
    <property type="nucleotide sequence ID" value="XM_005535803.1"/>
</dbReference>
<feature type="compositionally biased region" description="Low complexity" evidence="1">
    <location>
        <begin position="1116"/>
        <end position="1134"/>
    </location>
</feature>
<feature type="region of interest" description="Disordered" evidence="1">
    <location>
        <begin position="1111"/>
        <end position="1134"/>
    </location>
</feature>
<dbReference type="GO" id="GO:0003729">
    <property type="term" value="F:mRNA binding"/>
    <property type="evidence" value="ECO:0007669"/>
    <property type="project" value="TreeGrafter"/>
</dbReference>
<accession>M1V779</accession>
<feature type="region of interest" description="Disordered" evidence="1">
    <location>
        <begin position="1501"/>
        <end position="1527"/>
    </location>
</feature>
<dbReference type="EMBL" id="AP006489">
    <property type="protein sequence ID" value="BAM79574.1"/>
    <property type="molecule type" value="Genomic_DNA"/>
</dbReference>
<feature type="compositionally biased region" description="Polar residues" evidence="1">
    <location>
        <begin position="467"/>
        <end position="478"/>
    </location>
</feature>
<dbReference type="KEGG" id="cme:CYME_CMG046C"/>
<evidence type="ECO:0000259" key="2">
    <source>
        <dbReference type="Pfam" id="PF11262"/>
    </source>
</evidence>
<dbReference type="PANTHER" id="PTHR21597">
    <property type="entry name" value="THO2 PROTEIN"/>
    <property type="match status" value="1"/>
</dbReference>
<feature type="compositionally biased region" description="Basic and acidic residues" evidence="1">
    <location>
        <begin position="35"/>
        <end position="47"/>
    </location>
</feature>
<feature type="domain" description="THO complex subunitTHOC2 C-terminal" evidence="2">
    <location>
        <begin position="1251"/>
        <end position="1494"/>
    </location>
</feature>